<organism evidence="1 2">
    <name type="scientific">Mortierella polycephala</name>
    <dbReference type="NCBI Taxonomy" id="41804"/>
    <lineage>
        <taxon>Eukaryota</taxon>
        <taxon>Fungi</taxon>
        <taxon>Fungi incertae sedis</taxon>
        <taxon>Mucoromycota</taxon>
        <taxon>Mortierellomycotina</taxon>
        <taxon>Mortierellomycetes</taxon>
        <taxon>Mortierellales</taxon>
        <taxon>Mortierellaceae</taxon>
        <taxon>Mortierella</taxon>
    </lineage>
</organism>
<gene>
    <name evidence="1" type="ORF">BG011_008311</name>
</gene>
<dbReference type="AlphaFoldDB" id="A0A9P6TX62"/>
<dbReference type="Proteomes" id="UP000726737">
    <property type="component" value="Unassembled WGS sequence"/>
</dbReference>
<name>A0A9P6TX62_9FUNG</name>
<dbReference type="OrthoDB" id="2436746at2759"/>
<evidence type="ECO:0000313" key="2">
    <source>
        <dbReference type="Proteomes" id="UP000726737"/>
    </source>
</evidence>
<accession>A0A9P6TX62</accession>
<sequence length="286" mass="31774">MSARHCYPLFGQTITLRDVLYREQQTHFVCAEAAFNGLNNQTMTVAVEFNSKVLFHAPSVAELGKLQEAHENNTLLHTVVKVDGRMQLVMSYFADSRRIYTNYRAIDLAKLVDRINQLNVRDLELDLGEFGLSPQVISQMRLGKGRYHSLFGLLSNTKIKNLTFANIDLVAPPRTSPLPSNLSLSLLQSFHYLSVINAVDDSRLAGIISHCPQLTDLRLGSMGWASGGVPEVDQAIGSLAMLQTLHRYGLNANSNMAVRADATPFGPVALRELVDYGRFQCLHRSS</sequence>
<evidence type="ECO:0000313" key="1">
    <source>
        <dbReference type="EMBL" id="KAG0250490.1"/>
    </source>
</evidence>
<proteinExistence type="predicted"/>
<keyword evidence="2" id="KW-1185">Reference proteome</keyword>
<reference evidence="1" key="1">
    <citation type="journal article" date="2020" name="Fungal Divers.">
        <title>Resolving the Mortierellaceae phylogeny through synthesis of multi-gene phylogenetics and phylogenomics.</title>
        <authorList>
            <person name="Vandepol N."/>
            <person name="Liber J."/>
            <person name="Desiro A."/>
            <person name="Na H."/>
            <person name="Kennedy M."/>
            <person name="Barry K."/>
            <person name="Grigoriev I.V."/>
            <person name="Miller A.N."/>
            <person name="O'Donnell K."/>
            <person name="Stajich J.E."/>
            <person name="Bonito G."/>
        </authorList>
    </citation>
    <scope>NUCLEOTIDE SEQUENCE</scope>
    <source>
        <strain evidence="1">KOD948</strain>
    </source>
</reference>
<dbReference type="EMBL" id="JAAAJA010000680">
    <property type="protein sequence ID" value="KAG0250490.1"/>
    <property type="molecule type" value="Genomic_DNA"/>
</dbReference>
<protein>
    <submittedName>
        <fullName evidence="1">Uncharacterized protein</fullName>
    </submittedName>
</protein>
<comment type="caution">
    <text evidence="1">The sequence shown here is derived from an EMBL/GenBank/DDBJ whole genome shotgun (WGS) entry which is preliminary data.</text>
</comment>